<accession>A0A1V6C8Y6</accession>
<protein>
    <submittedName>
        <fullName evidence="9">D-alanyl-D-alanine dipeptidase</fullName>
        <ecNumber evidence="9">3.4.13.22</ecNumber>
    </submittedName>
</protein>
<dbReference type="AlphaFoldDB" id="A0A1V6C8Y6"/>
<dbReference type="PANTHER" id="PTHR43126">
    <property type="entry name" value="D-ALANYL-D-ALANINE DIPEPTIDASE"/>
    <property type="match status" value="1"/>
</dbReference>
<dbReference type="GO" id="GO:0160237">
    <property type="term" value="F:D-Ala-D-Ala dipeptidase activity"/>
    <property type="evidence" value="ECO:0007669"/>
    <property type="project" value="UniProtKB-EC"/>
</dbReference>
<comment type="caution">
    <text evidence="9">The sequence shown here is derived from an EMBL/GenBank/DDBJ whole genome shotgun (WGS) entry which is preliminary data.</text>
</comment>
<evidence type="ECO:0000256" key="5">
    <source>
        <dbReference type="ARBA" id="ARBA00022833"/>
    </source>
</evidence>
<dbReference type="SUPFAM" id="SSF55166">
    <property type="entry name" value="Hedgehog/DD-peptidase"/>
    <property type="match status" value="1"/>
</dbReference>
<dbReference type="EMBL" id="MWDQ01000083">
    <property type="protein sequence ID" value="OQB73372.1"/>
    <property type="molecule type" value="Genomic_DNA"/>
</dbReference>
<sequence length="278" mass="32237">MKTALSQKKIDYWRSRMEAGYEFMMEILHYPVCESHEKLVFIPDYAKKTGVKMFFSKKKRTPVSLPMFYLREGIIENLLWAADKMNSRGWAIKVEDAFRTTQMQNPLNRNKEVLNSVIKTILWETNGKIPEPEFVFRRLTVLIATIPKIGTHMSGSAVDISVISLKTGNEIDRGADYLEMNEKTFMDSPFVSLRARKNRQTITQIMEESGFFAYPYEFWHYSSKDAYAQYLSKSGMPGIYGPVDLIDKSGAIKPIENPEKPLFPIEKIKEKINEFIKK</sequence>
<evidence type="ECO:0000256" key="8">
    <source>
        <dbReference type="ARBA" id="ARBA00023316"/>
    </source>
</evidence>
<comment type="catalytic activity">
    <reaction evidence="1">
        <text>D-alanyl-D-alanine + H2O = 2 D-alanine</text>
        <dbReference type="Rhea" id="RHEA:20661"/>
        <dbReference type="ChEBI" id="CHEBI:15377"/>
        <dbReference type="ChEBI" id="CHEBI:57416"/>
        <dbReference type="ChEBI" id="CHEBI:57822"/>
        <dbReference type="EC" id="3.4.13.22"/>
    </reaction>
</comment>
<dbReference type="GO" id="GO:0046872">
    <property type="term" value="F:metal ion binding"/>
    <property type="evidence" value="ECO:0007669"/>
    <property type="project" value="UniProtKB-KW"/>
</dbReference>
<evidence type="ECO:0000256" key="1">
    <source>
        <dbReference type="ARBA" id="ARBA00001362"/>
    </source>
</evidence>
<evidence type="ECO:0000256" key="3">
    <source>
        <dbReference type="ARBA" id="ARBA00022723"/>
    </source>
</evidence>
<keyword evidence="3" id="KW-0479">Metal-binding</keyword>
<evidence type="ECO:0000256" key="4">
    <source>
        <dbReference type="ARBA" id="ARBA00022801"/>
    </source>
</evidence>
<evidence type="ECO:0000313" key="9">
    <source>
        <dbReference type="EMBL" id="OQB73372.1"/>
    </source>
</evidence>
<dbReference type="Proteomes" id="UP000485562">
    <property type="component" value="Unassembled WGS sequence"/>
</dbReference>
<keyword evidence="6 9" id="KW-0224">Dipeptidase</keyword>
<name>A0A1V6C8Y6_UNCT6</name>
<reference evidence="9" key="1">
    <citation type="submission" date="2017-02" db="EMBL/GenBank/DDBJ databases">
        <title>Delving into the versatile metabolic prowess of the omnipresent phylum Bacteroidetes.</title>
        <authorList>
            <person name="Nobu M.K."/>
            <person name="Mei R."/>
            <person name="Narihiro T."/>
            <person name="Kuroda K."/>
            <person name="Liu W.-T."/>
        </authorList>
    </citation>
    <scope>NUCLEOTIDE SEQUENCE</scope>
    <source>
        <strain evidence="9">ADurb.Bin131</strain>
    </source>
</reference>
<keyword evidence="8" id="KW-0961">Cell wall biogenesis/degradation</keyword>
<organism evidence="9">
    <name type="scientific">candidate division TA06 bacterium ADurb.Bin131</name>
    <dbReference type="NCBI Taxonomy" id="1852827"/>
    <lineage>
        <taxon>Bacteria</taxon>
        <taxon>Bacteria division TA06</taxon>
    </lineage>
</organism>
<dbReference type="GO" id="GO:0071555">
    <property type="term" value="P:cell wall organization"/>
    <property type="evidence" value="ECO:0007669"/>
    <property type="project" value="UniProtKB-KW"/>
</dbReference>
<dbReference type="GO" id="GO:0008237">
    <property type="term" value="F:metallopeptidase activity"/>
    <property type="evidence" value="ECO:0007669"/>
    <property type="project" value="UniProtKB-KW"/>
</dbReference>
<dbReference type="InterPro" id="IPR000755">
    <property type="entry name" value="A_A_dipeptidase"/>
</dbReference>
<keyword evidence="4 9" id="KW-0378">Hydrolase</keyword>
<gene>
    <name evidence="9" type="primary">vanX</name>
    <name evidence="9" type="ORF">BWX89_01001</name>
</gene>
<evidence type="ECO:0000256" key="6">
    <source>
        <dbReference type="ARBA" id="ARBA00022997"/>
    </source>
</evidence>
<keyword evidence="7" id="KW-0482">Metalloprotease</keyword>
<proteinExistence type="predicted"/>
<dbReference type="EC" id="3.4.13.22" evidence="9"/>
<dbReference type="Pfam" id="PF01427">
    <property type="entry name" value="Peptidase_M15"/>
    <property type="match status" value="1"/>
</dbReference>
<keyword evidence="2" id="KW-0645">Protease</keyword>
<evidence type="ECO:0000256" key="2">
    <source>
        <dbReference type="ARBA" id="ARBA00022670"/>
    </source>
</evidence>
<dbReference type="GO" id="GO:0006508">
    <property type="term" value="P:proteolysis"/>
    <property type="evidence" value="ECO:0007669"/>
    <property type="project" value="UniProtKB-KW"/>
</dbReference>
<evidence type="ECO:0000256" key="7">
    <source>
        <dbReference type="ARBA" id="ARBA00023049"/>
    </source>
</evidence>
<dbReference type="InterPro" id="IPR009045">
    <property type="entry name" value="Zn_M74/Hedgehog-like"/>
</dbReference>
<dbReference type="Gene3D" id="3.30.1380.10">
    <property type="match status" value="1"/>
</dbReference>
<keyword evidence="5" id="KW-0862">Zinc</keyword>